<dbReference type="SUPFAM" id="SSF52540">
    <property type="entry name" value="P-loop containing nucleoside triphosphate hydrolases"/>
    <property type="match status" value="1"/>
</dbReference>
<dbReference type="PANTHER" id="PTHR16305:SF35">
    <property type="entry name" value="TRANSCRIPTIONAL ACTIVATOR DOMAIN"/>
    <property type="match status" value="1"/>
</dbReference>
<organism evidence="4 5">
    <name type="scientific">Rubrivivax albus</name>
    <dbReference type="NCBI Taxonomy" id="2499835"/>
    <lineage>
        <taxon>Bacteria</taxon>
        <taxon>Pseudomonadati</taxon>
        <taxon>Pseudomonadota</taxon>
        <taxon>Betaproteobacteria</taxon>
        <taxon>Burkholderiales</taxon>
        <taxon>Sphaerotilaceae</taxon>
        <taxon>Rubrivivax</taxon>
    </lineage>
</organism>
<protein>
    <recommendedName>
        <fullName evidence="3">Bacterial transcriptional activator domain-containing protein</fullName>
    </recommendedName>
</protein>
<evidence type="ECO:0000256" key="2">
    <source>
        <dbReference type="ARBA" id="ARBA00022840"/>
    </source>
</evidence>
<keyword evidence="1" id="KW-0547">Nucleotide-binding</keyword>
<name>A0A3S3SEL8_9BURK</name>
<dbReference type="Proteomes" id="UP000288178">
    <property type="component" value="Unassembled WGS sequence"/>
</dbReference>
<dbReference type="Gene3D" id="1.10.10.10">
    <property type="entry name" value="Winged helix-like DNA-binding domain superfamily/Winged helix DNA-binding domain"/>
    <property type="match status" value="1"/>
</dbReference>
<accession>A0A3S3SEL8</accession>
<dbReference type="AlphaFoldDB" id="A0A3S3SEL8"/>
<dbReference type="InterPro" id="IPR027417">
    <property type="entry name" value="P-loop_NTPase"/>
</dbReference>
<dbReference type="SUPFAM" id="SSF48452">
    <property type="entry name" value="TPR-like"/>
    <property type="match status" value="1"/>
</dbReference>
<evidence type="ECO:0000256" key="1">
    <source>
        <dbReference type="ARBA" id="ARBA00022741"/>
    </source>
</evidence>
<dbReference type="InterPro" id="IPR011990">
    <property type="entry name" value="TPR-like_helical_dom_sf"/>
</dbReference>
<evidence type="ECO:0000313" key="4">
    <source>
        <dbReference type="EMBL" id="RVT53718.1"/>
    </source>
</evidence>
<dbReference type="GO" id="GO:0004016">
    <property type="term" value="F:adenylate cyclase activity"/>
    <property type="evidence" value="ECO:0007669"/>
    <property type="project" value="TreeGrafter"/>
</dbReference>
<dbReference type="EMBL" id="SACT01000001">
    <property type="protein sequence ID" value="RVT53718.1"/>
    <property type="molecule type" value="Genomic_DNA"/>
</dbReference>
<sequence length="1154" mass="121775">MAASSEGRRHRGVTSPVTGWTATPRIRVALARRAAGRCHHRSAMPATAPDASPPTLALQLHGAPTCHAAAAGPAPLERKHAALLAYLWCEGPTPRARLAGLLWPEADETRARANLRQRLLKLRQTHGPLVHDDGPLLTLAGSVQVLPPAPPEAPLLGTLAFDDCDDLARWLDARRDAARAGHKRAWLARVRDAAQAGDLDAALGAAESLLQVDRESEEAFRVLMEVYSLRGDHAAALAAWDRCRDMLRSLYGVSPSPATQQLGQSLLAAARSAQAEKLPATMLAGRPAVGLPATVLRPPRLIGRTALQQAMAEAWHAGRVVCVCGSAGLGKTRLLADTLAVLPDPVAGPPGLVRVAARPGDDVLPYASLSRLLLALQAREPALFGGPEASDTGDAHQAARLLPQLAAALSLSPTPVRTDYERTQAMLAVARLLARAAGAGVHTFALDDLHFADAASLDALRVLAAAGPEGDPASRARPRWVLACRPDEGGEALAAVLRDLGAAPLGQRLDLAPLDADDTAALLVSLDPGGLPALTALQPQAEALWRHAGGNPAFLLETVKLLLTDAPESGGADALPLPDSQRAVIERRVALLSPPARHLAQLAAVAGGAYSVELAAEALACAPLALTEPLRELELRQVFYGRHFVHDVVASVVLDTVPAGMATFMHRLVAEHLVRRHGDHPSQVATIATHWAAAGEPLPAARAFRLAADAARDAALPAQQAALLDRAIALLEPLAGTPEGQRALFDALAVRATVYELGGFATQRLAVVARLEALAADERQRLQALNLRAGAQVDVAQAPDVAAVRTAVDRARALGDEALAWQFSRTLAWHWAMNDRAADAMALLDGCLPWMRGAAPPADRVSFRLTRSSVHAFSDALAEAIAEGGLAIDEALAINDLVDALPALSNVGLFHYWRGEYPQARARLELGRTLRDRHVGRAGAGIKIDVHLGAVLAELGETAAAQALLDDARSVIEAWPDGEQRRTECLLVDNHLAQMLLAAGRLDEAAEVLAREDSGVADRFRGRRLALRLRWCRLQGRTDVALIRELKAVAEAVASPFNRMLMALELARQAPPDRALAEARALADLPAAMQRPGLRLHALAVAAAAARSAGQDTLAVALARQARDLAGHCAPFDLGAADFAALLAQAEGGAASER</sequence>
<dbReference type="GO" id="GO:0005737">
    <property type="term" value="C:cytoplasm"/>
    <property type="evidence" value="ECO:0007669"/>
    <property type="project" value="TreeGrafter"/>
</dbReference>
<keyword evidence="2" id="KW-0067">ATP-binding</keyword>
<dbReference type="SMART" id="SM01043">
    <property type="entry name" value="BTAD"/>
    <property type="match status" value="1"/>
</dbReference>
<evidence type="ECO:0000313" key="5">
    <source>
        <dbReference type="Proteomes" id="UP000288178"/>
    </source>
</evidence>
<evidence type="ECO:0000259" key="3">
    <source>
        <dbReference type="SMART" id="SM01043"/>
    </source>
</evidence>
<keyword evidence="5" id="KW-1185">Reference proteome</keyword>
<dbReference type="GO" id="GO:0005524">
    <property type="term" value="F:ATP binding"/>
    <property type="evidence" value="ECO:0007669"/>
    <property type="project" value="UniProtKB-KW"/>
</dbReference>
<dbReference type="InterPro" id="IPR036388">
    <property type="entry name" value="WH-like_DNA-bd_sf"/>
</dbReference>
<reference evidence="4 5" key="1">
    <citation type="submission" date="2019-01" db="EMBL/GenBank/DDBJ databases">
        <authorList>
            <person name="Chen W.-M."/>
        </authorList>
    </citation>
    <scope>NUCLEOTIDE SEQUENCE [LARGE SCALE GENOMIC DNA]</scope>
    <source>
        <strain evidence="4 5">ICH-3</strain>
    </source>
</reference>
<feature type="domain" description="Bacterial transcriptional activator" evidence="3">
    <location>
        <begin position="136"/>
        <end position="267"/>
    </location>
</feature>
<proteinExistence type="predicted"/>
<dbReference type="InterPro" id="IPR005158">
    <property type="entry name" value="BTAD"/>
</dbReference>
<dbReference type="Gene3D" id="1.25.40.10">
    <property type="entry name" value="Tetratricopeptide repeat domain"/>
    <property type="match status" value="2"/>
</dbReference>
<dbReference type="PANTHER" id="PTHR16305">
    <property type="entry name" value="TESTICULAR SOLUBLE ADENYLYL CYCLASE"/>
    <property type="match status" value="1"/>
</dbReference>
<gene>
    <name evidence="4" type="ORF">ENE75_02160</name>
</gene>
<comment type="caution">
    <text evidence="4">The sequence shown here is derived from an EMBL/GenBank/DDBJ whole genome shotgun (WGS) entry which is preliminary data.</text>
</comment>